<protein>
    <submittedName>
        <fullName evidence="2">DUF4371 domain-containing protein</fullName>
    </submittedName>
</protein>
<accession>A0A1Q3C143</accession>
<dbReference type="PANTHER" id="PTHR45749">
    <property type="match status" value="1"/>
</dbReference>
<dbReference type="SMART" id="SM00597">
    <property type="entry name" value="ZnF_TTF"/>
    <property type="match status" value="1"/>
</dbReference>
<organism evidence="2 3">
    <name type="scientific">Cephalotus follicularis</name>
    <name type="common">Albany pitcher plant</name>
    <dbReference type="NCBI Taxonomy" id="3775"/>
    <lineage>
        <taxon>Eukaryota</taxon>
        <taxon>Viridiplantae</taxon>
        <taxon>Streptophyta</taxon>
        <taxon>Embryophyta</taxon>
        <taxon>Tracheophyta</taxon>
        <taxon>Spermatophyta</taxon>
        <taxon>Magnoliopsida</taxon>
        <taxon>eudicotyledons</taxon>
        <taxon>Gunneridae</taxon>
        <taxon>Pentapetalae</taxon>
        <taxon>rosids</taxon>
        <taxon>fabids</taxon>
        <taxon>Oxalidales</taxon>
        <taxon>Cephalotaceae</taxon>
        <taxon>Cephalotus</taxon>
    </lineage>
</organism>
<feature type="domain" description="TTF-type" evidence="1">
    <location>
        <begin position="53"/>
        <end position="147"/>
    </location>
</feature>
<dbReference type="AlphaFoldDB" id="A0A1Q3C143"/>
<evidence type="ECO:0000313" key="3">
    <source>
        <dbReference type="Proteomes" id="UP000187406"/>
    </source>
</evidence>
<proteinExistence type="predicted"/>
<feature type="non-terminal residue" evidence="2">
    <location>
        <position position="1"/>
    </location>
</feature>
<dbReference type="Proteomes" id="UP000187406">
    <property type="component" value="Unassembled WGS sequence"/>
</dbReference>
<dbReference type="InterPro" id="IPR012337">
    <property type="entry name" value="RNaseH-like_sf"/>
</dbReference>
<dbReference type="OrthoDB" id="1929285at2759"/>
<dbReference type="Pfam" id="PF14291">
    <property type="entry name" value="DUF4371"/>
    <property type="match status" value="1"/>
</dbReference>
<gene>
    <name evidence="2" type="ORF">CFOL_v3_17344</name>
</gene>
<dbReference type="InParanoid" id="A0A1Q3C143"/>
<feature type="non-terminal residue" evidence="2">
    <location>
        <position position="428"/>
    </location>
</feature>
<dbReference type="InterPro" id="IPR006580">
    <property type="entry name" value="Znf_TTF"/>
</dbReference>
<dbReference type="PANTHER" id="PTHR45749:SF36">
    <property type="entry name" value="ZINC FINGER MYM-TYPE PROTEIN 1-LIKE"/>
    <property type="match status" value="1"/>
</dbReference>
<name>A0A1Q3C143_CEPFO</name>
<comment type="caution">
    <text evidence="2">The sequence shown here is derived from an EMBL/GenBank/DDBJ whole genome shotgun (WGS) entry which is preliminary data.</text>
</comment>
<dbReference type="EMBL" id="BDDD01001160">
    <property type="protein sequence ID" value="GAV73861.1"/>
    <property type="molecule type" value="Genomic_DNA"/>
</dbReference>
<evidence type="ECO:0000313" key="2">
    <source>
        <dbReference type="EMBL" id="GAV73861.1"/>
    </source>
</evidence>
<dbReference type="STRING" id="3775.A0A1Q3C143"/>
<dbReference type="SUPFAM" id="SSF53098">
    <property type="entry name" value="Ribonuclease H-like"/>
    <property type="match status" value="1"/>
</dbReference>
<keyword evidence="3" id="KW-1185">Reference proteome</keyword>
<reference evidence="3" key="1">
    <citation type="submission" date="2016-04" db="EMBL/GenBank/DDBJ databases">
        <title>Cephalotus genome sequencing.</title>
        <authorList>
            <person name="Fukushima K."/>
            <person name="Hasebe M."/>
            <person name="Fang X."/>
        </authorList>
    </citation>
    <scope>NUCLEOTIDE SEQUENCE [LARGE SCALE GENOMIC DNA]</scope>
    <source>
        <strain evidence="3">cv. St1</strain>
    </source>
</reference>
<dbReference type="InterPro" id="IPR025398">
    <property type="entry name" value="DUF4371"/>
</dbReference>
<sequence>EFNLEDIISDPRLRPKISHYDVNIRDQIRRTYWLKGPCQPRNHTYPFREFGKESCRFVESWFNLHGTWLEYNIAKDAAFCLYCYIFKHDHGDQRGGDAFVTEGFTNWRKRERLQVHVGAHDSAHNIALGKCLALMNEKSHITVALSKQTNETQIEYRTRLTASIDVIRLLLQGLPFRGQDESEKFKNQGNFLEFLEFLSNHNESVQKVVLTNAPENLKLTSPQIQKDIVGAIASEIREAIISEIGDGLFSILIDESRDVSVKEQMTSILRYMDDKDCVIKRFLAIVHVLDTTSSSHKTAIDMLFSTHGLSISRIRGQGYDGASNMRGEFNDLKSLIIRENKAIFYVHCFSHQLQLTLVTVAKNDVQVALLFNLVASLSNIVGDILREKEAARLTKALGSDEVTSGQGLNQETLKRAGETRWGSHYGAL</sequence>
<evidence type="ECO:0000259" key="1">
    <source>
        <dbReference type="SMART" id="SM00597"/>
    </source>
</evidence>